<dbReference type="InterPro" id="IPR036514">
    <property type="entry name" value="SGNH_hydro_sf"/>
</dbReference>
<reference evidence="2 3" key="1">
    <citation type="submission" date="2020-08" db="EMBL/GenBank/DDBJ databases">
        <title>Genomic Encyclopedia of Type Strains, Phase IV (KMG-IV): sequencing the most valuable type-strain genomes for metagenomic binning, comparative biology and taxonomic classification.</title>
        <authorList>
            <person name="Goeker M."/>
        </authorList>
    </citation>
    <scope>NUCLEOTIDE SEQUENCE [LARGE SCALE GENOMIC DNA]</scope>
    <source>
        <strain evidence="2 3">DSM 105137</strain>
    </source>
</reference>
<feature type="domain" description="SGNH hydrolase-type esterase" evidence="1">
    <location>
        <begin position="515"/>
        <end position="697"/>
    </location>
</feature>
<dbReference type="Gene3D" id="3.40.50.1110">
    <property type="entry name" value="SGNH hydrolase"/>
    <property type="match status" value="1"/>
</dbReference>
<dbReference type="PANTHER" id="PTHR43784:SF2">
    <property type="entry name" value="GDSL-LIKE LIPASE_ACYLHYDROLASE, PUTATIVE (AFU_ORTHOLOGUE AFUA_2G00820)-RELATED"/>
    <property type="match status" value="1"/>
</dbReference>
<gene>
    <name evidence="2" type="ORF">GGR28_000161</name>
</gene>
<dbReference type="Proteomes" id="UP000576209">
    <property type="component" value="Unassembled WGS sequence"/>
</dbReference>
<dbReference type="AlphaFoldDB" id="A0A840DXA1"/>
<evidence type="ECO:0000313" key="3">
    <source>
        <dbReference type="Proteomes" id="UP000576209"/>
    </source>
</evidence>
<dbReference type="RefSeq" id="WP_183493819.1">
    <property type="nucleotide sequence ID" value="NZ_JACIFF010000001.1"/>
</dbReference>
<dbReference type="InterPro" id="IPR013830">
    <property type="entry name" value="SGNH_hydro"/>
</dbReference>
<dbReference type="EMBL" id="JACIFF010000001">
    <property type="protein sequence ID" value="MBB4077560.1"/>
    <property type="molecule type" value="Genomic_DNA"/>
</dbReference>
<evidence type="ECO:0000259" key="1">
    <source>
        <dbReference type="Pfam" id="PF13472"/>
    </source>
</evidence>
<dbReference type="GO" id="GO:0016788">
    <property type="term" value="F:hydrolase activity, acting on ester bonds"/>
    <property type="evidence" value="ECO:0007669"/>
    <property type="project" value="UniProtKB-ARBA"/>
</dbReference>
<sequence>MRISLRRVLFGWLGLFVLLSAALQGQDRDTILVDFGSDLSATPWNNVTDPVAGTIERLLNRRGNLTTYGIAVTDPFNNVNTGGTKSPDASTGLPATASGDSFFGNVTTFGGQVQPTGAVQLRKLRTDKEYTLSIFASRVGANDNRQASYALASDTKDTLYLDASENTDQLVTITLRPAADSTITITAAPGPDNDNSAGFYYLGALVVTYDAEDAPPPPPPPVGEDVADTVLVDFGGSSLSAAPWNNVTDPQEGSIADLLNSSGFQSGFGISVFDPFNGINTAGTVNPDPALDFPGSATGDSFFGNVTEFSGQIQPTGGVELTGLDPEVEYTMELFASRNASDNRETTYALAGATNDTVYLDAASNTDEVATVTLRPDAEGKIQITASTGPNNTNSAGFYYLGLLRLTYPNQAPAGGASLSLLSPNGGEFWQAGKQPTIRWSSRNLARVVLEYSENAGRSWSTIDTVVGASGAYAWTVPNTPTDSALVRILSDTLTDSSDDYFTISSDTTSCRIVVLGSSTAEGTGASTPDSAWVNRYARSLEGDTRFEVINLGRGGYTTYHILPTGSTIPPGVNIVPDVTRNVTKALSFDPFAIIVNMPSNDAANNFPVADQLSNFANIVDAANEEGVNVYVATTQPRNFTNTAQVDIQREVRDSILARYGERSIDFWTGLAADNGFILDSLDSGDGVHLNDGGHRILFERVRALQLDTLSCGELINSVTNRIIPLQGVSVFPNPTNGQDLRLGINLPPAGQLTVQLFDVLGRIRFQQEASTVRGETFRLRIPAEGIRRNGTEEPLFVVVTVRGDSGISRSVTTVF</sequence>
<dbReference type="PANTHER" id="PTHR43784">
    <property type="entry name" value="GDSL-LIKE LIPASE/ACYLHYDROLASE, PUTATIVE (AFU_ORTHOLOGUE AFUA_2G00820)-RELATED"/>
    <property type="match status" value="1"/>
</dbReference>
<protein>
    <submittedName>
        <fullName evidence="2">Lysophospholipase L1-like esterase</fullName>
    </submittedName>
</protein>
<dbReference type="InterPro" id="IPR053140">
    <property type="entry name" value="GDSL_Rv0518-like"/>
</dbReference>
<keyword evidence="3" id="KW-1185">Reference proteome</keyword>
<evidence type="ECO:0000313" key="2">
    <source>
        <dbReference type="EMBL" id="MBB4077560.1"/>
    </source>
</evidence>
<dbReference type="CDD" id="cd00229">
    <property type="entry name" value="SGNH_hydrolase"/>
    <property type="match status" value="1"/>
</dbReference>
<proteinExistence type="predicted"/>
<name>A0A840DXA1_9BACT</name>
<dbReference type="Pfam" id="PF13472">
    <property type="entry name" value="Lipase_GDSL_2"/>
    <property type="match status" value="1"/>
</dbReference>
<organism evidence="2 3">
    <name type="scientific">Neolewinella aquimaris</name>
    <dbReference type="NCBI Taxonomy" id="1835722"/>
    <lineage>
        <taxon>Bacteria</taxon>
        <taxon>Pseudomonadati</taxon>
        <taxon>Bacteroidota</taxon>
        <taxon>Saprospiria</taxon>
        <taxon>Saprospirales</taxon>
        <taxon>Lewinellaceae</taxon>
        <taxon>Neolewinella</taxon>
    </lineage>
</organism>
<dbReference type="SUPFAM" id="SSF52266">
    <property type="entry name" value="SGNH hydrolase"/>
    <property type="match status" value="1"/>
</dbReference>
<comment type="caution">
    <text evidence="2">The sequence shown here is derived from an EMBL/GenBank/DDBJ whole genome shotgun (WGS) entry which is preliminary data.</text>
</comment>
<accession>A0A840DXA1</accession>